<keyword evidence="1 3" id="KW-0378">Hydrolase</keyword>
<organism evidence="3 4">
    <name type="scientific">Laceyella putida</name>
    <dbReference type="NCBI Taxonomy" id="110101"/>
    <lineage>
        <taxon>Bacteria</taxon>
        <taxon>Bacillati</taxon>
        <taxon>Bacillota</taxon>
        <taxon>Bacilli</taxon>
        <taxon>Bacillales</taxon>
        <taxon>Thermoactinomycetaceae</taxon>
        <taxon>Laceyella</taxon>
    </lineage>
</organism>
<dbReference type="Pfam" id="PF00561">
    <property type="entry name" value="Abhydrolase_1"/>
    <property type="match status" value="1"/>
</dbReference>
<dbReference type="RefSeq" id="WP_379863070.1">
    <property type="nucleotide sequence ID" value="NZ_JBHTBW010000005.1"/>
</dbReference>
<keyword evidence="4" id="KW-1185">Reference proteome</keyword>
<dbReference type="InterPro" id="IPR000073">
    <property type="entry name" value="AB_hydrolase_1"/>
</dbReference>
<evidence type="ECO:0000313" key="4">
    <source>
        <dbReference type="Proteomes" id="UP001596500"/>
    </source>
</evidence>
<evidence type="ECO:0000256" key="1">
    <source>
        <dbReference type="ARBA" id="ARBA00022801"/>
    </source>
</evidence>
<comment type="caution">
    <text evidence="3">The sequence shown here is derived from an EMBL/GenBank/DDBJ whole genome shotgun (WGS) entry which is preliminary data.</text>
</comment>
<reference evidence="4" key="1">
    <citation type="journal article" date="2019" name="Int. J. Syst. Evol. Microbiol.">
        <title>The Global Catalogue of Microorganisms (GCM) 10K type strain sequencing project: providing services to taxonomists for standard genome sequencing and annotation.</title>
        <authorList>
            <consortium name="The Broad Institute Genomics Platform"/>
            <consortium name="The Broad Institute Genome Sequencing Center for Infectious Disease"/>
            <person name="Wu L."/>
            <person name="Ma J."/>
        </authorList>
    </citation>
    <scope>NUCLEOTIDE SEQUENCE [LARGE SCALE GENOMIC DNA]</scope>
    <source>
        <strain evidence="4">CGMCC 1.12942</strain>
    </source>
</reference>
<gene>
    <name evidence="3" type="ORF">ACFQNG_01700</name>
</gene>
<dbReference type="Proteomes" id="UP001596500">
    <property type="component" value="Unassembled WGS sequence"/>
</dbReference>
<evidence type="ECO:0000259" key="2">
    <source>
        <dbReference type="Pfam" id="PF00561"/>
    </source>
</evidence>
<dbReference type="SUPFAM" id="SSF53474">
    <property type="entry name" value="alpha/beta-Hydrolases"/>
    <property type="match status" value="1"/>
</dbReference>
<protein>
    <submittedName>
        <fullName evidence="3">Alpha/beta fold hydrolase</fullName>
    </submittedName>
</protein>
<accession>A0ABW2RFZ1</accession>
<evidence type="ECO:0000313" key="3">
    <source>
        <dbReference type="EMBL" id="MFC7439881.1"/>
    </source>
</evidence>
<dbReference type="PANTHER" id="PTHR43798:SF31">
    <property type="entry name" value="AB HYDROLASE SUPERFAMILY PROTEIN YCLE"/>
    <property type="match status" value="1"/>
</dbReference>
<proteinExistence type="predicted"/>
<name>A0ABW2RFZ1_9BACL</name>
<dbReference type="GO" id="GO:0016787">
    <property type="term" value="F:hydrolase activity"/>
    <property type="evidence" value="ECO:0007669"/>
    <property type="project" value="UniProtKB-KW"/>
</dbReference>
<feature type="domain" description="AB hydrolase-1" evidence="2">
    <location>
        <begin position="46"/>
        <end position="213"/>
    </location>
</feature>
<dbReference type="EMBL" id="JBHTBW010000005">
    <property type="protein sequence ID" value="MFC7439881.1"/>
    <property type="molecule type" value="Genomic_DNA"/>
</dbReference>
<sequence length="230" mass="26823">MNRKPRCLWLTGWSADETVWEPVIERLPEAEHQILSFHNKFFDVEEIHRLIRVSAPFMLIGWSMGALLALQYAAAYSRQVTEIFAVSGTSQFIRQKRDLRVLERMMREVARDPKRVLREFDQRLFTVAEEERSNAECPRIRRHLPEPDVLLAGLRYLKGYSIIEQVNRLELPIHLLSGAEDQICPVEGAESLHRLLPQSDLTVWPDAGHAPFLCQPDRFVAWMKERCSFD</sequence>
<dbReference type="InterPro" id="IPR050266">
    <property type="entry name" value="AB_hydrolase_sf"/>
</dbReference>
<dbReference type="Gene3D" id="3.40.50.1820">
    <property type="entry name" value="alpha/beta hydrolase"/>
    <property type="match status" value="1"/>
</dbReference>
<dbReference type="InterPro" id="IPR029058">
    <property type="entry name" value="AB_hydrolase_fold"/>
</dbReference>
<dbReference type="PANTHER" id="PTHR43798">
    <property type="entry name" value="MONOACYLGLYCEROL LIPASE"/>
    <property type="match status" value="1"/>
</dbReference>